<dbReference type="Proteomes" id="UP000190648">
    <property type="component" value="Unassembled WGS sequence"/>
</dbReference>
<name>A0A1V4KNU1_PATFA</name>
<sequence length="128" mass="14011">MSLLVSKAENNCEVTLVIQSLDTRKRQTGQKFCVLLSSSSLRIVPCSHDDFSNGGKLKITREEQHNWASKPISPLSLRQVLVQSSRVSPRGIGAVQSIWIQSMTSKGAGLEQITEIIQSMIQGTIGSE</sequence>
<evidence type="ECO:0000313" key="2">
    <source>
        <dbReference type="Proteomes" id="UP000190648"/>
    </source>
</evidence>
<keyword evidence="2" id="KW-1185">Reference proteome</keyword>
<gene>
    <name evidence="1" type="ORF">AV530_011276</name>
</gene>
<proteinExistence type="predicted"/>
<dbReference type="AlphaFoldDB" id="A0A1V4KNU1"/>
<evidence type="ECO:0000313" key="1">
    <source>
        <dbReference type="EMBL" id="OPJ86088.1"/>
    </source>
</evidence>
<organism evidence="1 2">
    <name type="scientific">Patagioenas fasciata monilis</name>
    <dbReference type="NCBI Taxonomy" id="372326"/>
    <lineage>
        <taxon>Eukaryota</taxon>
        <taxon>Metazoa</taxon>
        <taxon>Chordata</taxon>
        <taxon>Craniata</taxon>
        <taxon>Vertebrata</taxon>
        <taxon>Euteleostomi</taxon>
        <taxon>Archelosauria</taxon>
        <taxon>Archosauria</taxon>
        <taxon>Dinosauria</taxon>
        <taxon>Saurischia</taxon>
        <taxon>Theropoda</taxon>
        <taxon>Coelurosauria</taxon>
        <taxon>Aves</taxon>
        <taxon>Neognathae</taxon>
        <taxon>Neoaves</taxon>
        <taxon>Columbimorphae</taxon>
        <taxon>Columbiformes</taxon>
        <taxon>Columbidae</taxon>
        <taxon>Patagioenas</taxon>
    </lineage>
</organism>
<reference evidence="1 2" key="1">
    <citation type="submission" date="2016-02" db="EMBL/GenBank/DDBJ databases">
        <title>Band-tailed pigeon sequencing and assembly.</title>
        <authorList>
            <person name="Soares A.E."/>
            <person name="Novak B.J."/>
            <person name="Rice E.S."/>
            <person name="O'Connell B."/>
            <person name="Chang D."/>
            <person name="Weber S."/>
            <person name="Shapiro B."/>
        </authorList>
    </citation>
    <scope>NUCLEOTIDE SEQUENCE [LARGE SCALE GENOMIC DNA]</scope>
    <source>
        <strain evidence="1">BTP2013</strain>
        <tissue evidence="1">Blood</tissue>
    </source>
</reference>
<comment type="caution">
    <text evidence="1">The sequence shown here is derived from an EMBL/GenBank/DDBJ whole genome shotgun (WGS) entry which is preliminary data.</text>
</comment>
<accession>A0A1V4KNU1</accession>
<dbReference type="EMBL" id="LSYS01002427">
    <property type="protein sequence ID" value="OPJ86088.1"/>
    <property type="molecule type" value="Genomic_DNA"/>
</dbReference>
<protein>
    <submittedName>
        <fullName evidence="1">Uncharacterized protein</fullName>
    </submittedName>
</protein>